<evidence type="ECO:0000256" key="1">
    <source>
        <dbReference type="ARBA" id="ARBA00022598"/>
    </source>
</evidence>
<dbReference type="PANTHER" id="PTHR22594:SF48">
    <property type="entry name" value="ASPARAGINYL-TRNA SYNTHETASE-RELATED PROTEIN (N-TRUNCATION)"/>
    <property type="match status" value="1"/>
</dbReference>
<name>A0A7C4FFM8_THEPE</name>
<dbReference type="PANTHER" id="PTHR22594">
    <property type="entry name" value="ASPARTYL/LYSYL-TRNA SYNTHETASE"/>
    <property type="match status" value="1"/>
</dbReference>
<accession>A0A7C4FFM8</accession>
<dbReference type="NCBIfam" id="NF005052">
    <property type="entry name" value="PRK06462.1-1"/>
    <property type="match status" value="1"/>
</dbReference>
<dbReference type="InterPro" id="IPR004364">
    <property type="entry name" value="Aa-tRNA-synt_II"/>
</dbReference>
<keyword evidence="1" id="KW-0436">Ligase</keyword>
<keyword evidence="3" id="KW-0067">ATP-binding</keyword>
<protein>
    <recommendedName>
        <fullName evidence="6">Aminoacyl-transfer RNA synthetases class-II family profile domain-containing protein</fullName>
    </recommendedName>
</protein>
<organism evidence="7">
    <name type="scientific">Thermofilum pendens</name>
    <dbReference type="NCBI Taxonomy" id="2269"/>
    <lineage>
        <taxon>Archaea</taxon>
        <taxon>Thermoproteota</taxon>
        <taxon>Thermoprotei</taxon>
        <taxon>Thermofilales</taxon>
        <taxon>Thermofilaceae</taxon>
        <taxon>Thermofilum</taxon>
    </lineage>
</organism>
<dbReference type="InterPro" id="IPR006195">
    <property type="entry name" value="aa-tRNA-synth_II"/>
</dbReference>
<feature type="domain" description="Aminoacyl-transfer RNA synthetases class-II family profile" evidence="6">
    <location>
        <begin position="48"/>
        <end position="339"/>
    </location>
</feature>
<proteinExistence type="predicted"/>
<dbReference type="Gene3D" id="3.30.930.10">
    <property type="entry name" value="Bira Bifunctional Protein, Domain 2"/>
    <property type="match status" value="1"/>
</dbReference>
<dbReference type="NCBIfam" id="NF005054">
    <property type="entry name" value="PRK06462.1-4"/>
    <property type="match status" value="1"/>
</dbReference>
<dbReference type="GO" id="GO:0005524">
    <property type="term" value="F:ATP binding"/>
    <property type="evidence" value="ECO:0007669"/>
    <property type="project" value="UniProtKB-KW"/>
</dbReference>
<dbReference type="PROSITE" id="PS50862">
    <property type="entry name" value="AA_TRNA_LIGASE_II"/>
    <property type="match status" value="1"/>
</dbReference>
<evidence type="ECO:0000256" key="2">
    <source>
        <dbReference type="ARBA" id="ARBA00022741"/>
    </source>
</evidence>
<sequence length="349" mass="40170">MTKAQLKLYPSIAELEKLASRQDFLRELEEKLSRYWRLLKTEEQQAVLRIQASLLRAMREFLDERGFLEFLPPITGPATDPGIRGAKRVSFDYYGKPFRVMSSAIMYKQMLADAFGKIYIVSPNVRLEDPSTAYTGRHLAEFVQLDLEIAKATYRDAMRVAEELLAHAVRVVLDLHSRDLEKLGRQLEAPRRPFRRYTFAEAVETLRSHGVEQDPRAEISWEGEELLSALHEEPFFITEYPITARGFYDREDPARPGTLLDFDLMYPEGFGEAASGAEREYEYERVLRRLRASGEDPSEYQWYLEMLKEGISPSAGFGIGVERLTRYICGLAHIYQARPYPKLPGLATP</sequence>
<keyword evidence="4" id="KW-0648">Protein biosynthesis</keyword>
<dbReference type="GO" id="GO:0004816">
    <property type="term" value="F:asparagine-tRNA ligase activity"/>
    <property type="evidence" value="ECO:0007669"/>
    <property type="project" value="TreeGrafter"/>
</dbReference>
<dbReference type="InterPro" id="IPR045864">
    <property type="entry name" value="aa-tRNA-synth_II/BPL/LPL"/>
</dbReference>
<reference evidence="7" key="1">
    <citation type="journal article" date="2020" name="mSystems">
        <title>Genome- and Community-Level Interaction Insights into Carbon Utilization and Element Cycling Functions of Hydrothermarchaeota in Hydrothermal Sediment.</title>
        <authorList>
            <person name="Zhou Z."/>
            <person name="Liu Y."/>
            <person name="Xu W."/>
            <person name="Pan J."/>
            <person name="Luo Z.H."/>
            <person name="Li M."/>
        </authorList>
    </citation>
    <scope>NUCLEOTIDE SEQUENCE [LARGE SCALE GENOMIC DNA]</scope>
    <source>
        <strain evidence="7">SpSt-735</strain>
    </source>
</reference>
<evidence type="ECO:0000313" key="7">
    <source>
        <dbReference type="EMBL" id="HGI43992.1"/>
    </source>
</evidence>
<keyword evidence="5" id="KW-0030">Aminoacyl-tRNA synthetase</keyword>
<evidence type="ECO:0000256" key="3">
    <source>
        <dbReference type="ARBA" id="ARBA00022840"/>
    </source>
</evidence>
<evidence type="ECO:0000256" key="4">
    <source>
        <dbReference type="ARBA" id="ARBA00022917"/>
    </source>
</evidence>
<comment type="caution">
    <text evidence="7">The sequence shown here is derived from an EMBL/GenBank/DDBJ whole genome shotgun (WGS) entry which is preliminary data.</text>
</comment>
<dbReference type="EMBL" id="DTFI01000166">
    <property type="protein sequence ID" value="HGI43992.1"/>
    <property type="molecule type" value="Genomic_DNA"/>
</dbReference>
<evidence type="ECO:0000256" key="5">
    <source>
        <dbReference type="ARBA" id="ARBA00023146"/>
    </source>
</evidence>
<dbReference type="AlphaFoldDB" id="A0A7C4FFM8"/>
<evidence type="ECO:0000259" key="6">
    <source>
        <dbReference type="PROSITE" id="PS50862"/>
    </source>
</evidence>
<gene>
    <name evidence="7" type="ORF">ENV17_06380</name>
</gene>
<keyword evidence="2" id="KW-0547">Nucleotide-binding</keyword>
<dbReference type="GO" id="GO:0006421">
    <property type="term" value="P:asparaginyl-tRNA aminoacylation"/>
    <property type="evidence" value="ECO:0007669"/>
    <property type="project" value="TreeGrafter"/>
</dbReference>
<dbReference type="SUPFAM" id="SSF55681">
    <property type="entry name" value="Class II aaRS and biotin synthetases"/>
    <property type="match status" value="1"/>
</dbReference>
<dbReference type="Pfam" id="PF00152">
    <property type="entry name" value="tRNA-synt_2"/>
    <property type="match status" value="1"/>
</dbReference>